<keyword evidence="5 8" id="KW-0238">DNA-binding</keyword>
<dbReference type="InterPro" id="IPR010992">
    <property type="entry name" value="IHF-like_DNA-bd_dom_sf"/>
</dbReference>
<protein>
    <recommendedName>
        <fullName evidence="2 8">Integration host factor subunit beta</fullName>
        <shortName evidence="8">IHF-beta</shortName>
    </recommendedName>
</protein>
<gene>
    <name evidence="8 11" type="primary">ihfB</name>
    <name evidence="8" type="synonym">himD</name>
    <name evidence="11" type="ORF">JHX88_13175</name>
</gene>
<dbReference type="InterPro" id="IPR000119">
    <property type="entry name" value="Hist_DNA-bd"/>
</dbReference>
<evidence type="ECO:0000256" key="3">
    <source>
        <dbReference type="ARBA" id="ARBA00022845"/>
    </source>
</evidence>
<name>A0ABY7S4U0_9RHOB</name>
<evidence type="ECO:0000256" key="4">
    <source>
        <dbReference type="ARBA" id="ARBA00023015"/>
    </source>
</evidence>
<comment type="similarity">
    <text evidence="1 8 9">Belongs to the bacterial histone-like protein family.</text>
</comment>
<comment type="function">
    <text evidence="8 10">This protein is one of the two subunits of integration host factor, a specific DNA-binding protein that functions in genetic recombination as well as in transcriptional and translational control.</text>
</comment>
<evidence type="ECO:0000256" key="1">
    <source>
        <dbReference type="ARBA" id="ARBA00010529"/>
    </source>
</evidence>
<sequence length="127" mass="14426">MKPLRCFVRCQRVRWEAARSVAAAITTAVLGGKMIRSELIQKISDDNPHLFRRDVEKIVSTVFDEIIDAMARGDRVELRGFGAFSVKKRDARIGRNPRTGESVEVEEKHVPFFKTGKLLRDRLNGDA</sequence>
<keyword evidence="4 8" id="KW-0805">Transcription regulation</keyword>
<dbReference type="SUPFAM" id="SSF47729">
    <property type="entry name" value="IHF-like DNA-binding proteins"/>
    <property type="match status" value="1"/>
</dbReference>
<dbReference type="SMART" id="SM00411">
    <property type="entry name" value="BHL"/>
    <property type="match status" value="1"/>
</dbReference>
<dbReference type="InterPro" id="IPR020816">
    <property type="entry name" value="Histone-like_DNA-bd_CS"/>
</dbReference>
<evidence type="ECO:0000313" key="12">
    <source>
        <dbReference type="Proteomes" id="UP001215549"/>
    </source>
</evidence>
<keyword evidence="7 8" id="KW-0233">DNA recombination</keyword>
<evidence type="ECO:0000256" key="2">
    <source>
        <dbReference type="ARBA" id="ARBA00018700"/>
    </source>
</evidence>
<dbReference type="NCBIfam" id="TIGR00988">
    <property type="entry name" value="hip"/>
    <property type="match status" value="1"/>
</dbReference>
<evidence type="ECO:0000256" key="6">
    <source>
        <dbReference type="ARBA" id="ARBA00023163"/>
    </source>
</evidence>
<dbReference type="InterPro" id="IPR005685">
    <property type="entry name" value="IHF_beta"/>
</dbReference>
<evidence type="ECO:0000256" key="8">
    <source>
        <dbReference type="HAMAP-Rule" id="MF_00381"/>
    </source>
</evidence>
<organism evidence="11 12">
    <name type="scientific">Paracoccus saliphilus</name>
    <dbReference type="NCBI Taxonomy" id="405559"/>
    <lineage>
        <taxon>Bacteria</taxon>
        <taxon>Pseudomonadati</taxon>
        <taxon>Pseudomonadota</taxon>
        <taxon>Alphaproteobacteria</taxon>
        <taxon>Rhodobacterales</taxon>
        <taxon>Paracoccaceae</taxon>
        <taxon>Paracoccus</taxon>
    </lineage>
</organism>
<dbReference type="HAMAP" id="MF_00381">
    <property type="entry name" value="IHF_beta"/>
    <property type="match status" value="1"/>
</dbReference>
<dbReference type="PRINTS" id="PR01727">
    <property type="entry name" value="DNABINDINGHU"/>
</dbReference>
<dbReference type="PANTHER" id="PTHR33175:SF5">
    <property type="entry name" value="INTEGRATION HOST FACTOR SUBUNIT BETA"/>
    <property type="match status" value="1"/>
</dbReference>
<accession>A0ABY7S4U0</accession>
<dbReference type="NCBIfam" id="NF001222">
    <property type="entry name" value="PRK00199.1"/>
    <property type="match status" value="1"/>
</dbReference>
<keyword evidence="3 8" id="KW-0810">Translation regulation</keyword>
<evidence type="ECO:0000256" key="7">
    <source>
        <dbReference type="ARBA" id="ARBA00023172"/>
    </source>
</evidence>
<dbReference type="EMBL" id="CP067140">
    <property type="protein sequence ID" value="WCR01870.1"/>
    <property type="molecule type" value="Genomic_DNA"/>
</dbReference>
<keyword evidence="12" id="KW-1185">Reference proteome</keyword>
<evidence type="ECO:0000256" key="10">
    <source>
        <dbReference type="RuleBase" id="RU003941"/>
    </source>
</evidence>
<evidence type="ECO:0000256" key="9">
    <source>
        <dbReference type="RuleBase" id="RU003939"/>
    </source>
</evidence>
<dbReference type="Pfam" id="PF00216">
    <property type="entry name" value="Bac_DNA_binding"/>
    <property type="match status" value="1"/>
</dbReference>
<reference evidence="11 12" key="1">
    <citation type="submission" date="2021-01" db="EMBL/GenBank/DDBJ databases">
        <title>Biogeographic distribution of Paracoccus.</title>
        <authorList>
            <person name="Hollensteiner J."/>
            <person name="Leineberger J."/>
            <person name="Brinkhoff T."/>
            <person name="Daniel R."/>
        </authorList>
    </citation>
    <scope>NUCLEOTIDE SEQUENCE [LARGE SCALE GENOMIC DNA]</scope>
    <source>
        <strain evidence="11 12">DSM 18447</strain>
    </source>
</reference>
<proteinExistence type="inferred from homology"/>
<comment type="subunit">
    <text evidence="8 10">Heterodimer of an alpha and a beta chain.</text>
</comment>
<evidence type="ECO:0000256" key="5">
    <source>
        <dbReference type="ARBA" id="ARBA00023125"/>
    </source>
</evidence>
<keyword evidence="6 8" id="KW-0804">Transcription</keyword>
<evidence type="ECO:0000313" key="11">
    <source>
        <dbReference type="EMBL" id="WCR01870.1"/>
    </source>
</evidence>
<dbReference type="PANTHER" id="PTHR33175">
    <property type="entry name" value="DNA-BINDING PROTEIN HU"/>
    <property type="match status" value="1"/>
</dbReference>
<dbReference type="CDD" id="cd13836">
    <property type="entry name" value="IHF_B"/>
    <property type="match status" value="1"/>
</dbReference>
<dbReference type="PROSITE" id="PS00045">
    <property type="entry name" value="HISTONE_LIKE"/>
    <property type="match status" value="1"/>
</dbReference>
<dbReference type="Gene3D" id="4.10.520.10">
    <property type="entry name" value="IHF-like DNA-binding proteins"/>
    <property type="match status" value="1"/>
</dbReference>
<dbReference type="Proteomes" id="UP001215549">
    <property type="component" value="Chromosome"/>
</dbReference>